<gene>
    <name evidence="1" type="ORF">MYCIT1_LOCUS4005</name>
</gene>
<comment type="caution">
    <text evidence="1">The sequence shown here is derived from an EMBL/GenBank/DDBJ whole genome shotgun (WGS) entry which is preliminary data.</text>
</comment>
<accession>A0AAD2JVG9</accession>
<dbReference type="EMBL" id="CAVNYO010000048">
    <property type="protein sequence ID" value="CAK5264102.1"/>
    <property type="molecule type" value="Genomic_DNA"/>
</dbReference>
<name>A0AAD2JVG9_9AGAR</name>
<keyword evidence="2" id="KW-1185">Reference proteome</keyword>
<organism evidence="1 2">
    <name type="scientific">Mycena citricolor</name>
    <dbReference type="NCBI Taxonomy" id="2018698"/>
    <lineage>
        <taxon>Eukaryota</taxon>
        <taxon>Fungi</taxon>
        <taxon>Dikarya</taxon>
        <taxon>Basidiomycota</taxon>
        <taxon>Agaricomycotina</taxon>
        <taxon>Agaricomycetes</taxon>
        <taxon>Agaricomycetidae</taxon>
        <taxon>Agaricales</taxon>
        <taxon>Marasmiineae</taxon>
        <taxon>Mycenaceae</taxon>
        <taxon>Mycena</taxon>
    </lineage>
</organism>
<evidence type="ECO:0000313" key="1">
    <source>
        <dbReference type="EMBL" id="CAK5264102.1"/>
    </source>
</evidence>
<proteinExistence type="predicted"/>
<dbReference type="AlphaFoldDB" id="A0AAD2JVG9"/>
<protein>
    <recommendedName>
        <fullName evidence="3">F-box domain-containing protein</fullName>
    </recommendedName>
</protein>
<evidence type="ECO:0000313" key="2">
    <source>
        <dbReference type="Proteomes" id="UP001295794"/>
    </source>
</evidence>
<evidence type="ECO:0008006" key="3">
    <source>
        <dbReference type="Google" id="ProtNLM"/>
    </source>
</evidence>
<dbReference type="Proteomes" id="UP001295794">
    <property type="component" value="Unassembled WGS sequence"/>
</dbReference>
<sequence length="472" mass="52971">MSHGRASFSEEQAQTDLLLVVPPRGVPLDTEQRGHTVLKVVAGDKSAPHVLRRVPNEILSQILLAVLEDAPLGEFICPPWYLGHVCQHWRALALALPGLWTVITYDGLPEKTKTLIERASNELLRVKFRMPPGGGRERHDQALAVLDMLMDVSERWMAVSMDLRPSLVHRLSVLRGRLPVLGFLGFVLSATTRYSGDGVDYRDTVNAFELTPRLHDVSLHNLAGIRHPDPIALPWQQLTHLRLSIHRPQHLLLLQSTPGLEWASVDFRTEAHAVLFTTQIDVDLPALRRLFTRDIIFFDVLNAPLLEEVYTVNADPTPLLHFLERSQAQTRKLRTLRLAWATTRTVSLILEAAPQITSLGLHCGSDKEADALVSQLTVQANATPCMGPNVTDMTLVFDEQIVGPGALMRMIESRAASDGAKCRKLEHTRIWITVETMAVSEQMMDRFKVLQETQGLVYEVKWGPNLIDDWDD</sequence>
<reference evidence="1" key="1">
    <citation type="submission" date="2023-11" db="EMBL/GenBank/DDBJ databases">
        <authorList>
            <person name="De Vega J J."/>
            <person name="De Vega J J."/>
        </authorList>
    </citation>
    <scope>NUCLEOTIDE SEQUENCE</scope>
</reference>